<accession>A0ABD6AYM8</accession>
<reference evidence="2 3" key="1">
    <citation type="journal article" date="2019" name="Int. J. Syst. Evol. Microbiol.">
        <title>The Global Catalogue of Microorganisms (GCM) 10K type strain sequencing project: providing services to taxonomists for standard genome sequencing and annotation.</title>
        <authorList>
            <consortium name="The Broad Institute Genomics Platform"/>
            <consortium name="The Broad Institute Genome Sequencing Center for Infectious Disease"/>
            <person name="Wu L."/>
            <person name="Ma J."/>
        </authorList>
    </citation>
    <scope>NUCLEOTIDE SEQUENCE [LARGE SCALE GENOMIC DNA]</scope>
    <source>
        <strain evidence="2 3">CGMCC 1.12563</strain>
    </source>
</reference>
<dbReference type="Proteomes" id="UP001597187">
    <property type="component" value="Unassembled WGS sequence"/>
</dbReference>
<evidence type="ECO:0008006" key="4">
    <source>
        <dbReference type="Google" id="ProtNLM"/>
    </source>
</evidence>
<proteinExistence type="predicted"/>
<evidence type="ECO:0000313" key="2">
    <source>
        <dbReference type="EMBL" id="MFD1514667.1"/>
    </source>
</evidence>
<gene>
    <name evidence="2" type="ORF">ACFSBT_15410</name>
</gene>
<comment type="caution">
    <text evidence="2">The sequence shown here is derived from an EMBL/GenBank/DDBJ whole genome shotgun (WGS) entry which is preliminary data.</text>
</comment>
<feature type="transmembrane region" description="Helical" evidence="1">
    <location>
        <begin position="458"/>
        <end position="479"/>
    </location>
</feature>
<feature type="transmembrane region" description="Helical" evidence="1">
    <location>
        <begin position="28"/>
        <end position="50"/>
    </location>
</feature>
<keyword evidence="1" id="KW-1133">Transmembrane helix</keyword>
<dbReference type="AlphaFoldDB" id="A0ABD6AYM8"/>
<feature type="transmembrane region" description="Helical" evidence="1">
    <location>
        <begin position="338"/>
        <end position="358"/>
    </location>
</feature>
<feature type="transmembrane region" description="Helical" evidence="1">
    <location>
        <begin position="499"/>
        <end position="521"/>
    </location>
</feature>
<feature type="transmembrane region" description="Helical" evidence="1">
    <location>
        <begin position="144"/>
        <end position="171"/>
    </location>
</feature>
<organism evidence="2 3">
    <name type="scientific">Halomarina rubra</name>
    <dbReference type="NCBI Taxonomy" id="2071873"/>
    <lineage>
        <taxon>Archaea</taxon>
        <taxon>Methanobacteriati</taxon>
        <taxon>Methanobacteriota</taxon>
        <taxon>Stenosarchaea group</taxon>
        <taxon>Halobacteria</taxon>
        <taxon>Halobacteriales</taxon>
        <taxon>Natronomonadaceae</taxon>
        <taxon>Halomarina</taxon>
    </lineage>
</organism>
<keyword evidence="3" id="KW-1185">Reference proteome</keyword>
<dbReference type="EMBL" id="JBHUDC010000008">
    <property type="protein sequence ID" value="MFD1514667.1"/>
    <property type="molecule type" value="Genomic_DNA"/>
</dbReference>
<feature type="transmembrane region" description="Helical" evidence="1">
    <location>
        <begin position="183"/>
        <end position="203"/>
    </location>
</feature>
<keyword evidence="1" id="KW-0472">Membrane</keyword>
<evidence type="ECO:0000313" key="3">
    <source>
        <dbReference type="Proteomes" id="UP001597187"/>
    </source>
</evidence>
<protein>
    <recommendedName>
        <fullName evidence="4">ABC-2 type transport system permease protein</fullName>
    </recommendedName>
</protein>
<feature type="transmembrane region" description="Helical" evidence="1">
    <location>
        <begin position="312"/>
        <end position="332"/>
    </location>
</feature>
<evidence type="ECO:0000256" key="1">
    <source>
        <dbReference type="SAM" id="Phobius"/>
    </source>
</evidence>
<keyword evidence="1" id="KW-0812">Transmembrane</keyword>
<name>A0ABD6AYM8_9EURY</name>
<dbReference type="RefSeq" id="WP_250874609.1">
    <property type="nucleotide sequence ID" value="NZ_JALXFV010000008.1"/>
</dbReference>
<feature type="transmembrane region" description="Helical" evidence="1">
    <location>
        <begin position="412"/>
        <end position="438"/>
    </location>
</feature>
<feature type="transmembrane region" description="Helical" evidence="1">
    <location>
        <begin position="237"/>
        <end position="259"/>
    </location>
</feature>
<feature type="transmembrane region" description="Helical" evidence="1">
    <location>
        <begin position="379"/>
        <end position="406"/>
    </location>
</feature>
<feature type="transmembrane region" description="Helical" evidence="1">
    <location>
        <begin position="70"/>
        <end position="88"/>
    </location>
</feature>
<sequence>MSVGHAVLVARMELTHRWRKTTGRTSQVLAIGVGVLFGALMVFGVSTAAFYIGEGIASGEITGAVDTARLAAAVVPLFVTLMTALRVVQTSGSLTAADGMLTTVSHREAVGGVVLTELAVIGSIATLPVLAVSGTFALGVGDPLTFPFVLTALALLVLLGALLGFAVGLGVRNLIARSEWLARYKTAIGVLLFLLYFVAVSSAETGSAVLPLVDAIGASPLGWFADLALYRTDANAATLPAVGAVVIAVVAVPAVATLASRLAAALWYSSPVQPEEAAREASQMDAVAGVPRPMARIARKSWIRARRGPIRLVYVAYPLFLLFPFLQAAFVSGSVPTALPPLLVFYGAWASGAAFSLNPIGDEGPVLPVTLATPVSGRMFVGGLCLAGLVIGVPVTLALALVTGVLSGLGELALVTVALTAVALPVAAAGIAVGAGVLFPRMEEVEVMRGVETTAPSLFAFGLYSLVLAVTGIPATVVADPTVRGFAVDVLGYSESVTIASGLAVTLLLAGVAATVGYTFAVRSFDDYYLG</sequence>
<feature type="transmembrane region" description="Helical" evidence="1">
    <location>
        <begin position="109"/>
        <end position="132"/>
    </location>
</feature>